<feature type="chain" id="PRO_5019166521" description="Transferrin-binding protein B C-lobe/N-lobe beta barrel domain-containing protein" evidence="2">
    <location>
        <begin position="32"/>
        <end position="230"/>
    </location>
</feature>
<evidence type="ECO:0000256" key="1">
    <source>
        <dbReference type="SAM" id="MobiDB-lite"/>
    </source>
</evidence>
<dbReference type="OrthoDB" id="7853345at2"/>
<dbReference type="AlphaFoldDB" id="A0A411YY94"/>
<gene>
    <name evidence="3" type="ORF">D1012_17570</name>
</gene>
<sequence length="230" mass="22387">MNRNVILKSVLCLGVVTALSGCLGNSGGAGAGGTGGGGGGSTGFEAAHDAASSKAPTSDMPTRLAAEYNGQFKAGVNSGSIGKINQNVEVIGDVKVTVDWADGQTTNPFSGTASNIVVTDVVSGASETLNGTLGVDAGIGGTIARTTIPSSVVAGVTVPEVNTGSFQFGMSGDLSGSEGKIEATVLVGGNFHGPGGESMVGVVSGGFKEEGSTNPAIFDAGIGGVIYLNK</sequence>
<evidence type="ECO:0000256" key="2">
    <source>
        <dbReference type="SAM" id="SignalP"/>
    </source>
</evidence>
<proteinExistence type="predicted"/>
<evidence type="ECO:0000313" key="4">
    <source>
        <dbReference type="Proteomes" id="UP000284547"/>
    </source>
</evidence>
<dbReference type="EMBL" id="QWEY01000011">
    <property type="protein sequence ID" value="RGP35874.1"/>
    <property type="molecule type" value="Genomic_DNA"/>
</dbReference>
<dbReference type="Proteomes" id="UP000284547">
    <property type="component" value="Unassembled WGS sequence"/>
</dbReference>
<comment type="caution">
    <text evidence="3">The sequence shown here is derived from an EMBL/GenBank/DDBJ whole genome shotgun (WGS) entry which is preliminary data.</text>
</comment>
<keyword evidence="2" id="KW-0732">Signal</keyword>
<feature type="signal peptide" evidence="2">
    <location>
        <begin position="1"/>
        <end position="31"/>
    </location>
</feature>
<dbReference type="PROSITE" id="PS51257">
    <property type="entry name" value="PROKAR_LIPOPROTEIN"/>
    <property type="match status" value="1"/>
</dbReference>
<evidence type="ECO:0008006" key="5">
    <source>
        <dbReference type="Google" id="ProtNLM"/>
    </source>
</evidence>
<name>A0A411YY94_9RHOB</name>
<organism evidence="3 4">
    <name type="scientific">Pseudotabrizicola alkalilacus</name>
    <dbReference type="NCBI Taxonomy" id="2305252"/>
    <lineage>
        <taxon>Bacteria</taxon>
        <taxon>Pseudomonadati</taxon>
        <taxon>Pseudomonadota</taxon>
        <taxon>Alphaproteobacteria</taxon>
        <taxon>Rhodobacterales</taxon>
        <taxon>Paracoccaceae</taxon>
        <taxon>Pseudotabrizicola</taxon>
    </lineage>
</organism>
<accession>A0A411YY94</accession>
<keyword evidence="4" id="KW-1185">Reference proteome</keyword>
<protein>
    <recommendedName>
        <fullName evidence="5">Transferrin-binding protein B C-lobe/N-lobe beta barrel domain-containing protein</fullName>
    </recommendedName>
</protein>
<evidence type="ECO:0000313" key="3">
    <source>
        <dbReference type="EMBL" id="RGP35874.1"/>
    </source>
</evidence>
<dbReference type="RefSeq" id="WP_118155357.1">
    <property type="nucleotide sequence ID" value="NZ_QWEY01000011.1"/>
</dbReference>
<reference evidence="3 4" key="1">
    <citation type="submission" date="2018-08" db="EMBL/GenBank/DDBJ databases">
        <title>Flavobacterium tibetense sp. nov., isolated from a wetland YonghuCo on Tibetan Plateau.</title>
        <authorList>
            <person name="Phurbu D."/>
            <person name="Lu H."/>
            <person name="Xing P."/>
        </authorList>
    </citation>
    <scope>NUCLEOTIDE SEQUENCE [LARGE SCALE GENOMIC DNA]</scope>
    <source>
        <strain evidence="3 4">DJC</strain>
    </source>
</reference>
<feature type="region of interest" description="Disordered" evidence="1">
    <location>
        <begin position="32"/>
        <end position="60"/>
    </location>
</feature>
<feature type="compositionally biased region" description="Gly residues" evidence="1">
    <location>
        <begin position="32"/>
        <end position="42"/>
    </location>
</feature>